<comment type="similarity">
    <text evidence="1">Belongs to the protease inhibitor I39 (alpha-2-macroglobulin) family. Bacterial alpha-2-macroglobulin subfamily.</text>
</comment>
<reference evidence="4 6" key="1">
    <citation type="submission" date="2019-03" db="EMBL/GenBank/DDBJ databases">
        <title>Single cell metagenomics reveals metabolic interactions within the superorganism composed of flagellate Streblomastix strix and complex community of Bacteroidetes bacteria on its surface.</title>
        <authorList>
            <person name="Treitli S.C."/>
            <person name="Kolisko M."/>
            <person name="Husnik F."/>
            <person name="Keeling P."/>
            <person name="Hampl V."/>
        </authorList>
    </citation>
    <scope>NUCLEOTIDE SEQUENCE [LARGE SCALE GENOMIC DNA]</scope>
    <source>
        <strain evidence="4">St1</strain>
    </source>
</reference>
<dbReference type="GO" id="GO:0004866">
    <property type="term" value="F:endopeptidase inhibitor activity"/>
    <property type="evidence" value="ECO:0007669"/>
    <property type="project" value="InterPro"/>
</dbReference>
<dbReference type="InterPro" id="IPR002890">
    <property type="entry name" value="MG2"/>
</dbReference>
<keyword evidence="2" id="KW-0732">Signal</keyword>
<evidence type="ECO:0000259" key="3">
    <source>
        <dbReference type="SMART" id="SM01360"/>
    </source>
</evidence>
<name>A0A5M8P4A6_9BACT</name>
<dbReference type="InterPro" id="IPR051802">
    <property type="entry name" value="YfhM-like"/>
</dbReference>
<dbReference type="Pfam" id="PF00207">
    <property type="entry name" value="A2M"/>
    <property type="match status" value="1"/>
</dbReference>
<evidence type="ECO:0000313" key="5">
    <source>
        <dbReference type="EMBL" id="KAA6303429.1"/>
    </source>
</evidence>
<dbReference type="InterPro" id="IPR008930">
    <property type="entry name" value="Terpenoid_cyclase/PrenylTrfase"/>
</dbReference>
<dbReference type="InterPro" id="IPR041246">
    <property type="entry name" value="Bact_MG10"/>
</dbReference>
<dbReference type="SUPFAM" id="SSF48239">
    <property type="entry name" value="Terpenoid cyclases/Protein prenyltransferases"/>
    <property type="match status" value="2"/>
</dbReference>
<comment type="caution">
    <text evidence="4">The sequence shown here is derived from an EMBL/GenBank/DDBJ whole genome shotgun (WGS) entry which is preliminary data.</text>
</comment>
<organism evidence="4 6">
    <name type="scientific">Candidatus Ordinivivax streblomastigis</name>
    <dbReference type="NCBI Taxonomy" id="2540710"/>
    <lineage>
        <taxon>Bacteria</taxon>
        <taxon>Pseudomonadati</taxon>
        <taxon>Bacteroidota</taxon>
        <taxon>Bacteroidia</taxon>
        <taxon>Bacteroidales</taxon>
        <taxon>Candidatus Ordinivivax</taxon>
    </lineage>
</organism>
<accession>A0A5M8P4A6</accession>
<proteinExistence type="inferred from homology"/>
<dbReference type="Proteomes" id="UP000324575">
    <property type="component" value="Unassembled WGS sequence"/>
</dbReference>
<dbReference type="EMBL" id="SNRX01000002">
    <property type="protein sequence ID" value="KAA6303218.1"/>
    <property type="molecule type" value="Genomic_DNA"/>
</dbReference>
<evidence type="ECO:0000256" key="1">
    <source>
        <dbReference type="ARBA" id="ARBA00010556"/>
    </source>
</evidence>
<dbReference type="PANTHER" id="PTHR40094:SF1">
    <property type="entry name" value="UBIQUITIN DOMAIN-CONTAINING PROTEIN"/>
    <property type="match status" value="1"/>
</dbReference>
<evidence type="ECO:0000256" key="2">
    <source>
        <dbReference type="SAM" id="SignalP"/>
    </source>
</evidence>
<dbReference type="SMART" id="SM01360">
    <property type="entry name" value="A2M"/>
    <property type="match status" value="1"/>
</dbReference>
<sequence length="1908" mass="216254">MKRHCLIGILFALTLSVHAQTSQWKKVAALEEQSLPQSALAVVDTIYRKALKTGNSPELIQAIIYRLKYQTAIDNDRLPEQIIEIEKFTASDSNSVEQALLYSLLAEIYTNYHQANAYQIRQRTSLAISLDDAQSEIPDMREWTSNVFFQKVNYCIARSMQAPLADQPLMNYKDILLINNASKFYSTLFDFVCQQGIQTLTAWRNQSDKDQWFNQLSSLYQQWLAVQSPTKKPQALVMISLDYADFMRENAPERWTDDDYITALQSLESKVQGKDVCAEICYRKALFYHRHHSNEAQAAEYRTKAYDICRQGIKTYPNYERIGLLKNLLTELTQSRLTVSSDNTVYPGKALALKIQYQNIHRLKVDIYKIAEPVSVYENTWSRNGRYKQSGKLVSTKDIALTFDFPYQEVDTTIQIPVQGVGNYEYVISTDHTNVEPANEQFSVSRLATVSRVMDEKREFLVVDRMSGNPLEGASVRFYQRKKNVLQWQPAQTITTNQLGLATGGNDKDLVFYNASFGNDSALITSSLPWLSTYREQNNYPVQVNLFTDRSIYRPGQTVYFKGIAFKTGDKVQQVIPNQTYTVIFRDANRNEIDKKRLTTNAFGSFSGEFIVPQGLMNGNFLLQTVENGGNANIKVEEYKRPSFDIQFEENNTACRFGDEVVVKGRAKTFSGVELQSVPVQYRITRQYHWLCRSRYFEPVQVAVGTVQTQDDGSFEIRFTPEKTLENRNDSNVYYTYIIETTLTNTNGETQSASNRMSIGDTSMYFAINGLTGVVNKEDMPAVQINALNLSGHPVPVAGSYSVYALRAKDAAQFDLRDEDWLVDNQVFSGRFEAGKELDMAGLKALPSGRYRICLAADSLSLSWKITGGETDFTLASQADKRPPVPVYQWLMTPKTTCAVSEKAEIIYGSSAKGVSVLYELFQNNKRLSVARFVLNNSNQKLSIPFLQSYGDGITATFSFVKDGKFFTETVEIRKKQEDKALTLKMEVFRDRLQPGQKEEWKLSVKDATHAPAISELLAGMYDASLDQITQHSWSFQPVQPVYLWKIYPQKGNEFNISNRFIAENKESVAVPDFSYNSFNWFGFAIANQSRANVLRATVANTYKGVDIVDLEDHKIVVQENAVAAFKSMESKIEAQTDQPEPLQLRQNFNETAFFYPHLMTNEAGETLISFTVPESNTTWKFLGLAHTKDLKYGSIMQQVVSQKKLMLAPNMPRFMREGDQITLTANISNLTETTLAGTVSIECFDPLSNQSNIMIAEALQTFSVEAGKTVPVNWMFNVPSGIDLTAVKIIARTPDFSDGEQHLIPVLPNRMLVTESLPLHIAGGQSRTYSLNTFANKTSSTLQDYRWTLELASNPVWYAVQALPSMTTPQSDNVLDWFASYYSNTLATQIANSTPKIKQVIDVWTKQGGTKETLLSNLEKNQELKSVLLEETPWVLEASNESEQKQRLSLLFDLNRAANFQKQAVDKLQALQLPDGGWSWFKNMDSNVGITQWILYGISRLGTRENHVSTIASAIAFIDNQFQKQFESLKKNRTDWKQLQTLSTYELEYLFVRSLYKDIPLGDNEAAVRFYTSVLEKYWAKTPNLYNRALSAMILQREGHEKTAQSILNSLREHATRKPDLGMFWANNTITNCFMTQSAVCVHTFIMEAFNEIDSTPQEMDEMKVWLLKQKQTQLWENVPATVNAINIVLQTGTNWLESDDKPTIQIDKQALDIPVEAATGYFKTELMVNPRKPLKEITIAQANNIPAFGALYHQYYETIDRINASQTSLSISKQLFIEKNTPAGKTLQVITAGTPIKTGNKVTVRLTVRTDRDLEFVCLKDMRASCFEPSDQLSGTQWKQGLLYYLSPKDASMNFFFSAMSKGTYVFEYHLYATASGDYSNGTTSIQCLYAPEFVSHTAGGRVIVE</sequence>
<evidence type="ECO:0000313" key="4">
    <source>
        <dbReference type="EMBL" id="KAA6303218.1"/>
    </source>
</evidence>
<protein>
    <recommendedName>
        <fullName evidence="3">Alpha-2-macroglobulin domain-containing protein</fullName>
    </recommendedName>
</protein>
<dbReference type="Gene3D" id="2.60.40.1930">
    <property type="match status" value="1"/>
</dbReference>
<evidence type="ECO:0000313" key="6">
    <source>
        <dbReference type="Proteomes" id="UP000324575"/>
    </source>
</evidence>
<feature type="domain" description="Alpha-2-macroglobulin" evidence="3">
    <location>
        <begin position="1152"/>
        <end position="1242"/>
    </location>
</feature>
<dbReference type="EMBL" id="SNRX01000002">
    <property type="protein sequence ID" value="KAA6303429.1"/>
    <property type="molecule type" value="Genomic_DNA"/>
</dbReference>
<feature type="chain" id="PRO_5033493287" description="Alpha-2-macroglobulin domain-containing protein" evidence="2">
    <location>
        <begin position="20"/>
        <end position="1908"/>
    </location>
</feature>
<dbReference type="InterPro" id="IPR001599">
    <property type="entry name" value="Macroglobln_a2"/>
</dbReference>
<dbReference type="Gene3D" id="2.20.130.20">
    <property type="match status" value="1"/>
</dbReference>
<dbReference type="Pfam" id="PF01835">
    <property type="entry name" value="MG2"/>
    <property type="match status" value="1"/>
</dbReference>
<dbReference type="Pfam" id="PF17973">
    <property type="entry name" value="bMG10"/>
    <property type="match status" value="1"/>
</dbReference>
<gene>
    <name evidence="4" type="ORF">EZS26_000378</name>
    <name evidence="5" type="ORF">EZS26_000589</name>
</gene>
<dbReference type="Gene3D" id="1.50.10.20">
    <property type="match status" value="1"/>
</dbReference>
<dbReference type="PANTHER" id="PTHR40094">
    <property type="entry name" value="ALPHA-2-MACROGLOBULIN HOMOLOG"/>
    <property type="match status" value="1"/>
</dbReference>
<feature type="signal peptide" evidence="2">
    <location>
        <begin position="1"/>
        <end position="19"/>
    </location>
</feature>